<evidence type="ECO:0000256" key="1">
    <source>
        <dbReference type="SAM" id="Phobius"/>
    </source>
</evidence>
<evidence type="ECO:0008006" key="4">
    <source>
        <dbReference type="Google" id="ProtNLM"/>
    </source>
</evidence>
<dbReference type="RefSeq" id="WP_064285749.1">
    <property type="nucleotide sequence ID" value="NZ_LXKA01000033.1"/>
</dbReference>
<dbReference type="STRING" id="1462993.A6V36_22005"/>
<feature type="transmembrane region" description="Helical" evidence="1">
    <location>
        <begin position="69"/>
        <end position="89"/>
    </location>
</feature>
<dbReference type="OrthoDB" id="6369218at2"/>
<keyword evidence="1" id="KW-0812">Transmembrane</keyword>
<name>A0A1A9NH49_9BURK</name>
<dbReference type="EMBL" id="LXKA01000033">
    <property type="protein sequence ID" value="OAJ65438.1"/>
    <property type="molecule type" value="Genomic_DNA"/>
</dbReference>
<proteinExistence type="predicted"/>
<evidence type="ECO:0000313" key="3">
    <source>
        <dbReference type="Proteomes" id="UP000078116"/>
    </source>
</evidence>
<organism evidence="2 3">
    <name type="scientific">Paraburkholderia ginsengiterrae</name>
    <dbReference type="NCBI Taxonomy" id="1462993"/>
    <lineage>
        <taxon>Bacteria</taxon>
        <taxon>Pseudomonadati</taxon>
        <taxon>Pseudomonadota</taxon>
        <taxon>Betaproteobacteria</taxon>
        <taxon>Burkholderiales</taxon>
        <taxon>Burkholderiaceae</taxon>
        <taxon>Paraburkholderia</taxon>
    </lineage>
</organism>
<comment type="caution">
    <text evidence="2">The sequence shown here is derived from an EMBL/GenBank/DDBJ whole genome shotgun (WGS) entry which is preliminary data.</text>
</comment>
<evidence type="ECO:0000313" key="2">
    <source>
        <dbReference type="EMBL" id="OAJ65438.1"/>
    </source>
</evidence>
<gene>
    <name evidence="2" type="ORF">A6V37_14430</name>
</gene>
<reference evidence="2 3" key="1">
    <citation type="submission" date="2016-04" db="EMBL/GenBank/DDBJ databases">
        <title>Reclassification of Paraburkholderia panaciterrae (Farh et al. 2015) Dobritsa &amp; Samadpour 2016 as a later homotypic synonym of Paraburkholderia ginsengiterrae (Farh et al. 2015) Dobritsa &amp; Samadpour 2016.</title>
        <authorList>
            <person name="Dobritsa A.P."/>
            <person name="Kutumbaka K."/>
            <person name="Samadpour M."/>
        </authorList>
    </citation>
    <scope>NUCLEOTIDE SEQUENCE [LARGE SCALE GENOMIC DNA]</scope>
    <source>
        <strain evidence="2 3">DCY85</strain>
    </source>
</reference>
<dbReference type="Proteomes" id="UP000078116">
    <property type="component" value="Unassembled WGS sequence"/>
</dbReference>
<dbReference type="AlphaFoldDB" id="A0A1A9NH49"/>
<protein>
    <recommendedName>
        <fullName evidence="4">Glycine zipper domain-containing protein</fullName>
    </recommendedName>
</protein>
<sequence length="193" mass="20344">MSLIVAARFTTFPAAEDAAQKLFNAGFVEEDVTLFFVNPRGQHARHHAVGDVHAGAGSLAGPKHAGMHVTLGAVVGAAVGVGIFAAFAAPILVSLIAAGVGAYIGSMVGAMLRTRDGGHAAHHWPFYEEMRASGVLVAVHVSSDNQFDAARVLREAGGAAIERASGRWQQGRWADFDPLKQPEPLNEFTERHA</sequence>
<keyword evidence="1" id="KW-1133">Transmembrane helix</keyword>
<feature type="transmembrane region" description="Helical" evidence="1">
    <location>
        <begin position="95"/>
        <end position="112"/>
    </location>
</feature>
<keyword evidence="1" id="KW-0472">Membrane</keyword>
<accession>A0A1A9NH49</accession>